<protein>
    <submittedName>
        <fullName evidence="1">Uncharacterized protein</fullName>
    </submittedName>
</protein>
<evidence type="ECO:0000313" key="2">
    <source>
        <dbReference type="Proteomes" id="UP000235584"/>
    </source>
</evidence>
<accession>A0A2K9NRT5</accession>
<dbReference type="KEGG" id="bsto:C0V70_06705"/>
<dbReference type="AlphaFoldDB" id="A0A2K9NRT5"/>
<dbReference type="Proteomes" id="UP000235584">
    <property type="component" value="Chromosome"/>
</dbReference>
<keyword evidence="2" id="KW-1185">Reference proteome</keyword>
<sequence length="100" mass="10498">MKTTIALLSLVLSANVFAYSLADSTVLTSASPLLSSATTSGTLPEKQAAMVINDSQEFFQSGKLSVFLSQKINDAKAVNAGVSDEEALDMLINEAQSILN</sequence>
<dbReference type="RefSeq" id="WP_102243098.1">
    <property type="nucleotide sequence ID" value="NZ_CP025704.1"/>
</dbReference>
<dbReference type="EMBL" id="CP025704">
    <property type="protein sequence ID" value="AUN97805.1"/>
    <property type="molecule type" value="Genomic_DNA"/>
</dbReference>
<proteinExistence type="predicted"/>
<gene>
    <name evidence="1" type="ORF">C0V70_06705</name>
</gene>
<name>A0A2K9NRT5_BACTC</name>
<organism evidence="1 2">
    <name type="scientific">Bacteriovorax stolpii</name>
    <name type="common">Bdellovibrio stolpii</name>
    <dbReference type="NCBI Taxonomy" id="960"/>
    <lineage>
        <taxon>Bacteria</taxon>
        <taxon>Pseudomonadati</taxon>
        <taxon>Bdellovibrionota</taxon>
        <taxon>Bacteriovoracia</taxon>
        <taxon>Bacteriovoracales</taxon>
        <taxon>Bacteriovoracaceae</taxon>
        <taxon>Bacteriovorax</taxon>
    </lineage>
</organism>
<reference evidence="1 2" key="1">
    <citation type="submission" date="2018-01" db="EMBL/GenBank/DDBJ databases">
        <title>Complete genome sequence of Bacteriovorax stolpii DSM12778.</title>
        <authorList>
            <person name="Tang B."/>
            <person name="Chang J."/>
        </authorList>
    </citation>
    <scope>NUCLEOTIDE SEQUENCE [LARGE SCALE GENOMIC DNA]</scope>
    <source>
        <strain evidence="1 2">DSM 12778</strain>
    </source>
</reference>
<evidence type="ECO:0000313" key="1">
    <source>
        <dbReference type="EMBL" id="AUN97805.1"/>
    </source>
</evidence>